<dbReference type="InterPro" id="IPR011009">
    <property type="entry name" value="Kinase-like_dom_sf"/>
</dbReference>
<evidence type="ECO:0000259" key="1">
    <source>
        <dbReference type="Pfam" id="PF01636"/>
    </source>
</evidence>
<dbReference type="InterPro" id="IPR002575">
    <property type="entry name" value="Aminoglycoside_PTrfase"/>
</dbReference>
<evidence type="ECO:0000313" key="3">
    <source>
        <dbReference type="Proteomes" id="UP000267585"/>
    </source>
</evidence>
<comment type="caution">
    <text evidence="2">The sequence shown here is derived from an EMBL/GenBank/DDBJ whole genome shotgun (WGS) entry which is preliminary data.</text>
</comment>
<dbReference type="RefSeq" id="WP_126160443.1">
    <property type="nucleotide sequence ID" value="NZ_RQPJ01000001.1"/>
</dbReference>
<dbReference type="GO" id="GO:0016740">
    <property type="term" value="F:transferase activity"/>
    <property type="evidence" value="ECO:0007669"/>
    <property type="project" value="UniProtKB-KW"/>
</dbReference>
<dbReference type="Gene3D" id="3.90.1200.10">
    <property type="match status" value="1"/>
</dbReference>
<accession>A0A3S0AGC5</accession>
<sequence length="357" mass="41100">MTDDKSVELNALLQNFKIDKKSYQFQGINQGYINDTYLVLDNTTPLYILQRINHNVFMDVEGLMGNIENAFEYLQDPEYTPIELLKTNGDKPYYKLDGNGYWRLMTYINNTTAYDNAQDTRMAFQAGKVVGKFHQLLAHASLENYVDTIPQFHDLSLRKNQFEESLLSASEEKLETSKTAINFAKETLEKLEILNNAVLPVRVCHNDTKLNNILFSKENSKALCLIDLDTIMKGYFYFDFGDAIRTVANTAAEDEQDHEKITFEKPLFEAFVDGLESNGAFLTKEEIDLLAWGAVFMPFIHGLRALTDYLNNNIYYKVSYENQNLDRCLSLFDFTKKALQKVDYMTTVVQQRLTPVA</sequence>
<feature type="domain" description="Aminoglycoside phosphotransferase" evidence="1">
    <location>
        <begin position="25"/>
        <end position="256"/>
    </location>
</feature>
<keyword evidence="2" id="KW-0808">Transferase</keyword>
<protein>
    <submittedName>
        <fullName evidence="2">Aminoglycoside phosphotransferase family protein</fullName>
    </submittedName>
</protein>
<dbReference type="EMBL" id="RQPJ01000001">
    <property type="protein sequence ID" value="RTE55140.1"/>
    <property type="molecule type" value="Genomic_DNA"/>
</dbReference>
<dbReference type="PANTHER" id="PTHR21064">
    <property type="entry name" value="AMINOGLYCOSIDE PHOSPHOTRANSFERASE DOMAIN-CONTAINING PROTEIN-RELATED"/>
    <property type="match status" value="1"/>
</dbReference>
<keyword evidence="3" id="KW-1185">Reference proteome</keyword>
<evidence type="ECO:0000313" key="2">
    <source>
        <dbReference type="EMBL" id="RTE55140.1"/>
    </source>
</evidence>
<proteinExistence type="predicted"/>
<dbReference type="SUPFAM" id="SSF56112">
    <property type="entry name" value="Protein kinase-like (PK-like)"/>
    <property type="match status" value="1"/>
</dbReference>
<organism evidence="2 3">
    <name type="scientific">Arenibacter aquaticus</name>
    <dbReference type="NCBI Taxonomy" id="2489054"/>
    <lineage>
        <taxon>Bacteria</taxon>
        <taxon>Pseudomonadati</taxon>
        <taxon>Bacteroidota</taxon>
        <taxon>Flavobacteriia</taxon>
        <taxon>Flavobacteriales</taxon>
        <taxon>Flavobacteriaceae</taxon>
        <taxon>Arenibacter</taxon>
    </lineage>
</organism>
<dbReference type="InterPro" id="IPR050249">
    <property type="entry name" value="Pseudomonas-type_ThrB"/>
</dbReference>
<dbReference type="Proteomes" id="UP000267585">
    <property type="component" value="Unassembled WGS sequence"/>
</dbReference>
<dbReference type="OrthoDB" id="526037at2"/>
<dbReference type="Pfam" id="PF01636">
    <property type="entry name" value="APH"/>
    <property type="match status" value="1"/>
</dbReference>
<name>A0A3S0AGC5_9FLAO</name>
<reference evidence="2 3" key="1">
    <citation type="submission" date="2018-11" db="EMBL/GenBank/DDBJ databases">
        <title>Arenibacter aquaticus sp.nov., a marine bacterium isolated from surface seawater in the South China Sea.</title>
        <authorList>
            <person name="Guo J."/>
            <person name="Sun J."/>
        </authorList>
    </citation>
    <scope>NUCLEOTIDE SEQUENCE [LARGE SCALE GENOMIC DNA]</scope>
    <source>
        <strain evidence="2 3">GUO666</strain>
    </source>
</reference>
<dbReference type="PANTHER" id="PTHR21064:SF5">
    <property type="entry name" value="SLR1880 PROTEIN"/>
    <property type="match status" value="1"/>
</dbReference>
<dbReference type="AlphaFoldDB" id="A0A3S0AGC5"/>
<gene>
    <name evidence="2" type="ORF">EHW67_00820</name>
</gene>